<evidence type="ECO:0000256" key="1">
    <source>
        <dbReference type="ARBA" id="ARBA00022801"/>
    </source>
</evidence>
<comment type="caution">
    <text evidence="3">The sequence shown here is derived from an EMBL/GenBank/DDBJ whole genome shotgun (WGS) entry which is preliminary data.</text>
</comment>
<dbReference type="InterPro" id="IPR008928">
    <property type="entry name" value="6-hairpin_glycosidase_sf"/>
</dbReference>
<keyword evidence="1 3" id="KW-0378">Hydrolase</keyword>
<evidence type="ECO:0000313" key="3">
    <source>
        <dbReference type="EMBL" id="MET1754172.1"/>
    </source>
</evidence>
<gene>
    <name evidence="3" type="ORF">ABVV53_01640</name>
</gene>
<dbReference type="GO" id="GO:0016787">
    <property type="term" value="F:hydrolase activity"/>
    <property type="evidence" value="ECO:0007669"/>
    <property type="project" value="UniProtKB-KW"/>
</dbReference>
<organism evidence="3 4">
    <name type="scientific">Novosphingobium kalidii</name>
    <dbReference type="NCBI Taxonomy" id="3230299"/>
    <lineage>
        <taxon>Bacteria</taxon>
        <taxon>Pseudomonadati</taxon>
        <taxon>Pseudomonadota</taxon>
        <taxon>Alphaproteobacteria</taxon>
        <taxon>Sphingomonadales</taxon>
        <taxon>Sphingomonadaceae</taxon>
        <taxon>Novosphingobium</taxon>
    </lineage>
</organism>
<feature type="signal peptide" evidence="2">
    <location>
        <begin position="1"/>
        <end position="17"/>
    </location>
</feature>
<dbReference type="InterPro" id="IPR010905">
    <property type="entry name" value="Glyco_hydro_88"/>
</dbReference>
<dbReference type="InterPro" id="IPR052043">
    <property type="entry name" value="PolySaccharide_Degr_Enz"/>
</dbReference>
<name>A0ABV2CX39_9SPHN</name>
<proteinExistence type="predicted"/>
<evidence type="ECO:0000256" key="2">
    <source>
        <dbReference type="SAM" id="SignalP"/>
    </source>
</evidence>
<dbReference type="PANTHER" id="PTHR33886:SF8">
    <property type="entry name" value="UNSATURATED RHAMNOGALACTURONAN HYDROLASE (EUROFUNG)"/>
    <property type="match status" value="1"/>
</dbReference>
<dbReference type="Proteomes" id="UP001548713">
    <property type="component" value="Unassembled WGS sequence"/>
</dbReference>
<dbReference type="EMBL" id="JBEWLY010000004">
    <property type="protein sequence ID" value="MET1754172.1"/>
    <property type="molecule type" value="Genomic_DNA"/>
</dbReference>
<dbReference type="PANTHER" id="PTHR33886">
    <property type="entry name" value="UNSATURATED RHAMNOGALACTURONAN HYDROLASE (EUROFUNG)"/>
    <property type="match status" value="1"/>
</dbReference>
<keyword evidence="2" id="KW-0732">Signal</keyword>
<reference evidence="3 4" key="1">
    <citation type="submission" date="2024-07" db="EMBL/GenBank/DDBJ databases">
        <title>Novosphingobium kalidii RD2P27.</title>
        <authorList>
            <person name="Sun J.-Q."/>
        </authorList>
    </citation>
    <scope>NUCLEOTIDE SEQUENCE [LARGE SCALE GENOMIC DNA]</scope>
    <source>
        <strain evidence="3 4">RD2P27</strain>
    </source>
</reference>
<feature type="chain" id="PRO_5046475054" evidence="2">
    <location>
        <begin position="18"/>
        <end position="382"/>
    </location>
</feature>
<protein>
    <submittedName>
        <fullName evidence="3">Glycoside hydrolase family 88 protein</fullName>
    </submittedName>
</protein>
<dbReference type="InterPro" id="IPR012341">
    <property type="entry name" value="6hp_glycosidase-like_sf"/>
</dbReference>
<dbReference type="Gene3D" id="1.50.10.10">
    <property type="match status" value="1"/>
</dbReference>
<accession>A0ABV2CX39</accession>
<dbReference type="Pfam" id="PF07470">
    <property type="entry name" value="Glyco_hydro_88"/>
    <property type="match status" value="1"/>
</dbReference>
<evidence type="ECO:0000313" key="4">
    <source>
        <dbReference type="Proteomes" id="UP001548713"/>
    </source>
</evidence>
<dbReference type="SUPFAM" id="SSF48208">
    <property type="entry name" value="Six-hairpin glycosidases"/>
    <property type="match status" value="1"/>
</dbReference>
<dbReference type="RefSeq" id="WP_353982572.1">
    <property type="nucleotide sequence ID" value="NZ_JBEWLY010000004.1"/>
</dbReference>
<sequence>MIFRALMAPLLVVFAMAAPLAAAIKPAESPIKTAVKLANWQLERMKDPQLVSRWTFETNNPRAWEQAVFWVGMTELADAGAPASIRNAILQMGAANNWQPGERPYHADDHTITQSYLWAAKNGAPKGALAPTKAAFDRIIDKPAITSLAFYAPPRGQGEIECLTRWCWCDALFMAPPALAELSLQTGDPRYREFALKEFWATTDFLYDPVEHLYYRDSRFFERRDDKQRKMFWSRGNGWVFAGMARIIPRLPQGSPDRQRMENLFREMAGKLKNIQKPDGYWAPSLLAPENSPPETSGTGFFTYGMAWGVRNGLLPRAEYEPVARRGWDALNRAIQPDGRLGYVQQVSDRPEKVEAMDTQYYGVGAFLLAATEIAALNRASR</sequence>
<keyword evidence="4" id="KW-1185">Reference proteome</keyword>